<dbReference type="SUPFAM" id="SSF53850">
    <property type="entry name" value="Periplasmic binding protein-like II"/>
    <property type="match status" value="1"/>
</dbReference>
<feature type="domain" description="MoaB/Mog" evidence="11">
    <location>
        <begin position="187"/>
        <end position="324"/>
    </location>
</feature>
<dbReference type="PANTHER" id="PTHR10192:SF16">
    <property type="entry name" value="MOLYBDOPTERIN MOLYBDENUMTRANSFERASE"/>
    <property type="match status" value="1"/>
</dbReference>
<evidence type="ECO:0000259" key="11">
    <source>
        <dbReference type="SMART" id="SM00852"/>
    </source>
</evidence>
<dbReference type="PROSITE" id="PS01079">
    <property type="entry name" value="MOCF_BIOSYNTHESIS_2"/>
    <property type="match status" value="1"/>
</dbReference>
<comment type="catalytic activity">
    <reaction evidence="9">
        <text>adenylyl-molybdopterin + molybdate = Mo-molybdopterin + AMP + H(+)</text>
        <dbReference type="Rhea" id="RHEA:35047"/>
        <dbReference type="ChEBI" id="CHEBI:15378"/>
        <dbReference type="ChEBI" id="CHEBI:36264"/>
        <dbReference type="ChEBI" id="CHEBI:62727"/>
        <dbReference type="ChEBI" id="CHEBI:71302"/>
        <dbReference type="ChEBI" id="CHEBI:456215"/>
        <dbReference type="EC" id="2.10.1.1"/>
    </reaction>
</comment>
<keyword evidence="10" id="KW-0479">Metal-binding</keyword>
<dbReference type="InterPro" id="IPR024370">
    <property type="entry name" value="PBP_domain"/>
</dbReference>
<dbReference type="Pfam" id="PF03453">
    <property type="entry name" value="MoeA_N"/>
    <property type="match status" value="1"/>
</dbReference>
<dbReference type="InterPro" id="IPR001453">
    <property type="entry name" value="MoaB/Mog_dom"/>
</dbReference>
<evidence type="ECO:0000313" key="13">
    <source>
        <dbReference type="Proteomes" id="UP000216052"/>
    </source>
</evidence>
<comment type="cofactor">
    <cofactor evidence="10">
        <name>Mg(2+)</name>
        <dbReference type="ChEBI" id="CHEBI:18420"/>
    </cofactor>
</comment>
<dbReference type="InterPro" id="IPR005111">
    <property type="entry name" value="MoeA_C_domain_IV"/>
</dbReference>
<dbReference type="Proteomes" id="UP000216052">
    <property type="component" value="Chromosome"/>
</dbReference>
<dbReference type="Pfam" id="PF00994">
    <property type="entry name" value="MoCF_biosynth"/>
    <property type="match status" value="1"/>
</dbReference>
<proteinExistence type="inferred from homology"/>
<name>A0ABZ3IY19_SPOA4</name>
<dbReference type="EC" id="2.10.1.1" evidence="5 10"/>
<evidence type="ECO:0000256" key="9">
    <source>
        <dbReference type="ARBA" id="ARBA00047317"/>
    </source>
</evidence>
<dbReference type="CDD" id="cd00887">
    <property type="entry name" value="MoeA"/>
    <property type="match status" value="1"/>
</dbReference>
<keyword evidence="7 10" id="KW-0500">Molybdenum</keyword>
<comment type="similarity">
    <text evidence="4 10">Belongs to the MoeA family.</text>
</comment>
<dbReference type="NCBIfam" id="NF011068">
    <property type="entry name" value="PRK14498.1"/>
    <property type="match status" value="1"/>
</dbReference>
<dbReference type="Gene3D" id="2.170.190.11">
    <property type="entry name" value="Molybdopterin biosynthesis moea protein, domain 3"/>
    <property type="match status" value="1"/>
</dbReference>
<dbReference type="Gene3D" id="3.40.190.10">
    <property type="entry name" value="Periplasmic binding protein-like II"/>
    <property type="match status" value="1"/>
</dbReference>
<comment type="function">
    <text evidence="2">May be involved in the biosynthesis of molybdopterin.</text>
</comment>
<dbReference type="SUPFAM" id="SSF63882">
    <property type="entry name" value="MoeA N-terminal region -like"/>
    <property type="match status" value="1"/>
</dbReference>
<dbReference type="EMBL" id="CP155571">
    <property type="protein sequence ID" value="XFO70586.1"/>
    <property type="molecule type" value="Genomic_DNA"/>
</dbReference>
<dbReference type="InterPro" id="IPR036425">
    <property type="entry name" value="MoaB/Mog-like_dom_sf"/>
</dbReference>
<gene>
    <name evidence="12" type="ORF">SPACI_005850</name>
</gene>
<organism evidence="12 13">
    <name type="scientific">Sporomusa acidovorans (strain ATCC 49682 / DSM 3132 / Mol)</name>
    <dbReference type="NCBI Taxonomy" id="1123286"/>
    <lineage>
        <taxon>Bacteria</taxon>
        <taxon>Bacillati</taxon>
        <taxon>Bacillota</taxon>
        <taxon>Negativicutes</taxon>
        <taxon>Selenomonadales</taxon>
        <taxon>Sporomusaceae</taxon>
        <taxon>Sporomusa</taxon>
    </lineage>
</organism>
<evidence type="ECO:0000256" key="10">
    <source>
        <dbReference type="RuleBase" id="RU365090"/>
    </source>
</evidence>
<dbReference type="InterPro" id="IPR005110">
    <property type="entry name" value="MoeA_linker/N"/>
</dbReference>
<comment type="pathway">
    <text evidence="3 10">Cofactor biosynthesis; molybdopterin biosynthesis.</text>
</comment>
<evidence type="ECO:0000256" key="3">
    <source>
        <dbReference type="ARBA" id="ARBA00005046"/>
    </source>
</evidence>
<dbReference type="Pfam" id="PF03454">
    <property type="entry name" value="MoeA_C"/>
    <property type="match status" value="1"/>
</dbReference>
<evidence type="ECO:0000313" key="12">
    <source>
        <dbReference type="EMBL" id="XFO70586.1"/>
    </source>
</evidence>
<dbReference type="Gene3D" id="3.40.980.10">
    <property type="entry name" value="MoaB/Mog-like domain"/>
    <property type="match status" value="1"/>
</dbReference>
<keyword evidence="13" id="KW-1185">Reference proteome</keyword>
<evidence type="ECO:0000256" key="1">
    <source>
        <dbReference type="ARBA" id="ARBA00002901"/>
    </source>
</evidence>
<evidence type="ECO:0000256" key="2">
    <source>
        <dbReference type="ARBA" id="ARBA00003487"/>
    </source>
</evidence>
<evidence type="ECO:0000256" key="7">
    <source>
        <dbReference type="ARBA" id="ARBA00022505"/>
    </source>
</evidence>
<dbReference type="InterPro" id="IPR008284">
    <property type="entry name" value="MoCF_biosynth_CS"/>
</dbReference>
<comment type="function">
    <text evidence="1 10">Catalyzes the insertion of molybdate into adenylated molybdopterin with the concomitant release of AMP.</text>
</comment>
<dbReference type="NCBIfam" id="TIGR00177">
    <property type="entry name" value="molyb_syn"/>
    <property type="match status" value="1"/>
</dbReference>
<dbReference type="RefSeq" id="WP_093794223.1">
    <property type="nucleotide sequence ID" value="NZ_CP155571.1"/>
</dbReference>
<dbReference type="Gene3D" id="3.90.105.10">
    <property type="entry name" value="Molybdopterin biosynthesis moea protein, domain 2"/>
    <property type="match status" value="1"/>
</dbReference>
<keyword evidence="10" id="KW-0460">Magnesium</keyword>
<dbReference type="InterPro" id="IPR038987">
    <property type="entry name" value="MoeA-like"/>
</dbReference>
<reference evidence="12" key="1">
    <citation type="submission" date="2024-05" db="EMBL/GenBank/DDBJ databases">
        <title>Isolation and characterization of Sporomusa carbonis sp. nov., a carboxydotrophic hydrogenogen in the genus of Sporomusa isolated from a charcoal burning pile.</title>
        <authorList>
            <person name="Boeer T."/>
            <person name="Rosenbaum F."/>
            <person name="Eysell L."/>
            <person name="Mueller V."/>
            <person name="Daniel R."/>
            <person name="Poehlein A."/>
        </authorList>
    </citation>
    <scope>NUCLEOTIDE SEQUENCE [LARGE SCALE GENOMIC DNA]</scope>
    <source>
        <strain evidence="12">DSM 3132</strain>
    </source>
</reference>
<sequence length="645" mass="68574">MHKGKAYLHCLPRQQAERIWWDKLTAIGYFSGLPVQQVSAGEALGRVTAQCVYARQSVPHYNSSAMDGIAVKAQDTFGAGETAPRKLVVLKSDEPFADAGCYIVDTGDVMPAGTNAVIMVEDVHFSEGYATITAAAAPWQHVRVIGEDIVTNEMVLLEHHVITPADIAALLAAGLDSVEVVAKPKVTVIPTGSELVATHRELKPGTILDVNSHMLCAAVTTWGGVPNRHAIVCDDYQQIKEAIVDSLQVSDMVITNAGTSAGTEDFTADILVELGEVLVHGVAIKPGKPVVLAICQGKPVIGLPGYSVSAMLTAELFVRNVLFARQKLPRPQVETVAAAVSRQVYSHIGVEEYVRVSLGEVQGKTVAAPLGRGAGLISSLTKAQGTLVINETKDGLAAGTVTPISLFGKCSVGNNILSVGSHDLALEILGVFLGRQANLALSCANVGSMGGIMAIRNNEAHIAGIHMLDEGSGEFNVPFVKRYLTNNGSWCLVHLAMRDQGLMVLPGNPKGIQSLRDLVRPDVEYVNRQRGAGTRMLLDYQLRQLELEPGNIAGYDKEVSTHMAVAATIAGGAADTGMGIRAAATALGLDFIPVAQEQYDLILNFSPEDERLALIIGILQSPEFRQQVEALGGYDLSKAGERVAF</sequence>
<dbReference type="PANTHER" id="PTHR10192">
    <property type="entry name" value="MOLYBDOPTERIN BIOSYNTHESIS PROTEIN"/>
    <property type="match status" value="1"/>
</dbReference>
<dbReference type="SUPFAM" id="SSF53218">
    <property type="entry name" value="Molybdenum cofactor biosynthesis proteins"/>
    <property type="match status" value="1"/>
</dbReference>
<keyword evidence="8 10" id="KW-0501">Molybdenum cofactor biosynthesis</keyword>
<dbReference type="SUPFAM" id="SSF63867">
    <property type="entry name" value="MoeA C-terminal domain-like"/>
    <property type="match status" value="1"/>
</dbReference>
<dbReference type="Gene3D" id="2.40.340.10">
    <property type="entry name" value="MoeA, C-terminal, domain IV"/>
    <property type="match status" value="1"/>
</dbReference>
<evidence type="ECO:0000256" key="4">
    <source>
        <dbReference type="ARBA" id="ARBA00010763"/>
    </source>
</evidence>
<dbReference type="SMART" id="SM00852">
    <property type="entry name" value="MoCF_biosynth"/>
    <property type="match status" value="1"/>
</dbReference>
<evidence type="ECO:0000256" key="5">
    <source>
        <dbReference type="ARBA" id="ARBA00013269"/>
    </source>
</evidence>
<evidence type="ECO:0000256" key="8">
    <source>
        <dbReference type="ARBA" id="ARBA00023150"/>
    </source>
</evidence>
<protein>
    <recommendedName>
        <fullName evidence="6 10">Molybdopterin molybdenumtransferase</fullName>
        <ecNumber evidence="5 10">2.10.1.1</ecNumber>
    </recommendedName>
</protein>
<dbReference type="InterPro" id="IPR036135">
    <property type="entry name" value="MoeA_linker/N_sf"/>
</dbReference>
<evidence type="ECO:0000256" key="6">
    <source>
        <dbReference type="ARBA" id="ARBA00021108"/>
    </source>
</evidence>
<dbReference type="Pfam" id="PF12727">
    <property type="entry name" value="PBP_like"/>
    <property type="match status" value="1"/>
</dbReference>
<keyword evidence="10" id="KW-0808">Transferase</keyword>
<dbReference type="InterPro" id="IPR036688">
    <property type="entry name" value="MoeA_C_domain_IV_sf"/>
</dbReference>
<accession>A0ABZ3IY19</accession>